<dbReference type="Pfam" id="PF04365">
    <property type="entry name" value="BrnT_toxin"/>
    <property type="match status" value="1"/>
</dbReference>
<dbReference type="InterPro" id="IPR007460">
    <property type="entry name" value="BrnT_toxin"/>
</dbReference>
<protein>
    <recommendedName>
        <fullName evidence="3">Protein containing DUF497</fullName>
    </recommendedName>
</protein>
<accession>A0A0G1WUU3</accession>
<dbReference type="Proteomes" id="UP000034739">
    <property type="component" value="Unassembled WGS sequence"/>
</dbReference>
<organism evidence="1 2">
    <name type="scientific">Candidatus Gottesmanbacteria bacterium GW2011_GWA2_47_9</name>
    <dbReference type="NCBI Taxonomy" id="1618445"/>
    <lineage>
        <taxon>Bacteria</taxon>
        <taxon>Candidatus Gottesmaniibacteriota</taxon>
    </lineage>
</organism>
<evidence type="ECO:0000313" key="2">
    <source>
        <dbReference type="Proteomes" id="UP000034739"/>
    </source>
</evidence>
<name>A0A0G1WUU3_9BACT</name>
<sequence length="100" mass="11902">MDVLPDPIEFDWDEGNIDKNFIKHGLTNKQIEAVFVSGHPQYMIDERHSLKERRYMLWNKSSDGRYVTVIFTIRSPKVRVISARVMNRRERSAYETKETI</sequence>
<comment type="caution">
    <text evidence="1">The sequence shown here is derived from an EMBL/GenBank/DDBJ whole genome shotgun (WGS) entry which is preliminary data.</text>
</comment>
<dbReference type="EMBL" id="LCOY01000065">
    <property type="protein sequence ID" value="KKU85965.1"/>
    <property type="molecule type" value="Genomic_DNA"/>
</dbReference>
<dbReference type="InterPro" id="IPR038573">
    <property type="entry name" value="BrnT_sf"/>
</dbReference>
<reference evidence="1 2" key="1">
    <citation type="journal article" date="2015" name="Nature">
        <title>rRNA introns, odd ribosomes, and small enigmatic genomes across a large radiation of phyla.</title>
        <authorList>
            <person name="Brown C.T."/>
            <person name="Hug L.A."/>
            <person name="Thomas B.C."/>
            <person name="Sharon I."/>
            <person name="Castelle C.J."/>
            <person name="Singh A."/>
            <person name="Wilkins M.J."/>
            <person name="Williams K.H."/>
            <person name="Banfield J.F."/>
        </authorList>
    </citation>
    <scope>NUCLEOTIDE SEQUENCE [LARGE SCALE GENOMIC DNA]</scope>
</reference>
<dbReference type="Gene3D" id="3.10.450.530">
    <property type="entry name" value="Ribonuclease toxin, BrnT, of type II toxin-antitoxin system"/>
    <property type="match status" value="1"/>
</dbReference>
<dbReference type="AlphaFoldDB" id="A0A0G1WUU3"/>
<evidence type="ECO:0008006" key="3">
    <source>
        <dbReference type="Google" id="ProtNLM"/>
    </source>
</evidence>
<proteinExistence type="predicted"/>
<gene>
    <name evidence="1" type="ORF">UY16_C0065G0008</name>
</gene>
<evidence type="ECO:0000313" key="1">
    <source>
        <dbReference type="EMBL" id="KKU85965.1"/>
    </source>
</evidence>